<evidence type="ECO:0000313" key="2">
    <source>
        <dbReference type="EMBL" id="OUZ18963.1"/>
    </source>
</evidence>
<dbReference type="RefSeq" id="WP_087662909.1">
    <property type="nucleotide sequence ID" value="NZ_NIBL01000001.1"/>
</dbReference>
<gene>
    <name evidence="2" type="ORF">A5869_000611</name>
</gene>
<dbReference type="Proteomes" id="UP000196503">
    <property type="component" value="Unassembled WGS sequence"/>
</dbReference>
<proteinExistence type="predicted"/>
<protein>
    <submittedName>
        <fullName evidence="2">Uncharacterized protein</fullName>
    </submittedName>
</protein>
<reference evidence="2 3" key="1">
    <citation type="submission" date="2017-05" db="EMBL/GenBank/DDBJ databases">
        <title>The Genome Sequence of Enterococcus faecium 2D5_DIV0622.</title>
        <authorList>
            <consortium name="The Broad Institute Genomics Platform"/>
            <consortium name="The Broad Institute Genomic Center for Infectious Diseases"/>
            <person name="Earl A."/>
            <person name="Manson A."/>
            <person name="Schwartman J."/>
            <person name="Gilmore M."/>
            <person name="Abouelleil A."/>
            <person name="Cao P."/>
            <person name="Chapman S."/>
            <person name="Cusick C."/>
            <person name="Shea T."/>
            <person name="Young S."/>
            <person name="Neafsey D."/>
            <person name="Nusbaum C."/>
            <person name="Birren B."/>
        </authorList>
    </citation>
    <scope>NUCLEOTIDE SEQUENCE [LARGE SCALE GENOMIC DNA]</scope>
    <source>
        <strain evidence="2 3">2D5_DIV0622</strain>
    </source>
</reference>
<dbReference type="EMBL" id="NIBL01000001">
    <property type="protein sequence ID" value="OUZ18963.1"/>
    <property type="molecule type" value="Genomic_DNA"/>
</dbReference>
<accession>A0A200I1I7</accession>
<comment type="caution">
    <text evidence="2">The sequence shown here is derived from an EMBL/GenBank/DDBJ whole genome shotgun (WGS) entry which is preliminary data.</text>
</comment>
<feature type="coiled-coil region" evidence="1">
    <location>
        <begin position="15"/>
        <end position="78"/>
    </location>
</feature>
<dbReference type="AlphaFoldDB" id="A0A200I1I7"/>
<sequence>MKALEEFKTIETYINDKLEKKNKELIEIKRHLKEIESKIETYEKARDEAEERLDGNAYAEAKQQLNALNTSKEMYEKRLNKISGMALVSREEYDTLVDKVKLIADKSNDEINIKAEKLLPEFEKLAKESIDIYDKANSLLHHIEKDLGNDSEDFKKSASGAILSDRFNGLKYAHKRPFNVVYSNIKKEVELYNEF</sequence>
<evidence type="ECO:0000256" key="1">
    <source>
        <dbReference type="SAM" id="Coils"/>
    </source>
</evidence>
<evidence type="ECO:0000313" key="3">
    <source>
        <dbReference type="Proteomes" id="UP000196503"/>
    </source>
</evidence>
<keyword evidence="1" id="KW-0175">Coiled coil</keyword>
<organism evidence="2 3">
    <name type="scientific">Enterococcus cecorum</name>
    <dbReference type="NCBI Taxonomy" id="44008"/>
    <lineage>
        <taxon>Bacteria</taxon>
        <taxon>Bacillati</taxon>
        <taxon>Bacillota</taxon>
        <taxon>Bacilli</taxon>
        <taxon>Lactobacillales</taxon>
        <taxon>Enterococcaceae</taxon>
        <taxon>Enterococcus</taxon>
    </lineage>
</organism>
<name>A0A200I1I7_9ENTE</name>